<sequence length="61" mass="7309">MASWHFIYAKRQAPVKVLEDMEVWYNTLRTFNHNRLIPTREPVNIEWVGDKDAVILPGWKQ</sequence>
<reference evidence="2" key="4">
    <citation type="submission" date="2025-05" db="UniProtKB">
        <authorList>
            <consortium name="EnsemblFungi"/>
        </authorList>
    </citation>
    <scope>IDENTIFICATION</scope>
    <source>
        <strain evidence="2">isolate 1-1 / race 1 (BBBD)</strain>
    </source>
</reference>
<dbReference type="AlphaFoldDB" id="A0A180GDZ5"/>
<dbReference type="EMBL" id="ADAS02000094">
    <property type="protein sequence ID" value="OAV90794.1"/>
    <property type="molecule type" value="Genomic_DNA"/>
</dbReference>
<keyword evidence="3" id="KW-1185">Reference proteome</keyword>
<dbReference type="EnsemblFungi" id="PTTG_28209-t43_1">
    <property type="protein sequence ID" value="PTTG_28209-t43_1-p1"/>
    <property type="gene ID" value="PTTG_28209"/>
</dbReference>
<reference evidence="2 3" key="3">
    <citation type="journal article" date="2017" name="G3 (Bethesda)">
        <title>Comparative analysis highlights variable genome content of wheat rusts and divergence of the mating loci.</title>
        <authorList>
            <person name="Cuomo C.A."/>
            <person name="Bakkeren G."/>
            <person name="Khalil H.B."/>
            <person name="Panwar V."/>
            <person name="Joly D."/>
            <person name="Linning R."/>
            <person name="Sakthikumar S."/>
            <person name="Song X."/>
            <person name="Adiconis X."/>
            <person name="Fan L."/>
            <person name="Goldberg J.M."/>
            <person name="Levin J.Z."/>
            <person name="Young S."/>
            <person name="Zeng Q."/>
            <person name="Anikster Y."/>
            <person name="Bruce M."/>
            <person name="Wang M."/>
            <person name="Yin C."/>
            <person name="McCallum B."/>
            <person name="Szabo L.J."/>
            <person name="Hulbert S."/>
            <person name="Chen X."/>
            <person name="Fellers J.P."/>
        </authorList>
    </citation>
    <scope>NUCLEOTIDE SEQUENCE</scope>
    <source>
        <strain evidence="2">isolate 1-1 / race 1 (BBBD)</strain>
        <strain evidence="3">Isolate 1-1 / race 1 (BBBD)</strain>
    </source>
</reference>
<gene>
    <name evidence="1" type="ORF">PTTG_28209</name>
</gene>
<dbReference type="VEuPathDB" id="FungiDB:PTTG_28209"/>
<reference evidence="1" key="1">
    <citation type="submission" date="2009-11" db="EMBL/GenBank/DDBJ databases">
        <authorList>
            <consortium name="The Broad Institute Genome Sequencing Platform"/>
            <person name="Ward D."/>
            <person name="Feldgarden M."/>
            <person name="Earl A."/>
            <person name="Young S.K."/>
            <person name="Zeng Q."/>
            <person name="Koehrsen M."/>
            <person name="Alvarado L."/>
            <person name="Berlin A."/>
            <person name="Bochicchio J."/>
            <person name="Borenstein D."/>
            <person name="Chapman S.B."/>
            <person name="Chen Z."/>
            <person name="Engels R."/>
            <person name="Freedman E."/>
            <person name="Gellesch M."/>
            <person name="Goldberg J."/>
            <person name="Griggs A."/>
            <person name="Gujja S."/>
            <person name="Heilman E."/>
            <person name="Heiman D."/>
            <person name="Hepburn T."/>
            <person name="Howarth C."/>
            <person name="Jen D."/>
            <person name="Larson L."/>
            <person name="Lewis B."/>
            <person name="Mehta T."/>
            <person name="Park D."/>
            <person name="Pearson M."/>
            <person name="Roberts A."/>
            <person name="Saif S."/>
            <person name="Shea T."/>
            <person name="Shenoy N."/>
            <person name="Sisk P."/>
            <person name="Stolte C."/>
            <person name="Sykes S."/>
            <person name="Thomson T."/>
            <person name="Walk T."/>
            <person name="White J."/>
            <person name="Yandava C."/>
            <person name="Izard J."/>
            <person name="Baranova O.V."/>
            <person name="Blanton J.M."/>
            <person name="Tanner A.C."/>
            <person name="Dewhirst F.E."/>
            <person name="Haas B."/>
            <person name="Nusbaum C."/>
            <person name="Birren B."/>
        </authorList>
    </citation>
    <scope>NUCLEOTIDE SEQUENCE [LARGE SCALE GENOMIC DNA]</scope>
    <source>
        <strain evidence="1">1-1 BBBD Race 1</strain>
    </source>
</reference>
<organism evidence="1">
    <name type="scientific">Puccinia triticina (isolate 1-1 / race 1 (BBBD))</name>
    <name type="common">Brown leaf rust fungus</name>
    <dbReference type="NCBI Taxonomy" id="630390"/>
    <lineage>
        <taxon>Eukaryota</taxon>
        <taxon>Fungi</taxon>
        <taxon>Dikarya</taxon>
        <taxon>Basidiomycota</taxon>
        <taxon>Pucciniomycotina</taxon>
        <taxon>Pucciniomycetes</taxon>
        <taxon>Pucciniales</taxon>
        <taxon>Pucciniaceae</taxon>
        <taxon>Puccinia</taxon>
    </lineage>
</organism>
<dbReference type="Proteomes" id="UP000005240">
    <property type="component" value="Unassembled WGS sequence"/>
</dbReference>
<reference evidence="1" key="2">
    <citation type="submission" date="2016-05" db="EMBL/GenBank/DDBJ databases">
        <title>Comparative analysis highlights variable genome content of wheat rusts and divergence of the mating loci.</title>
        <authorList>
            <person name="Cuomo C.A."/>
            <person name="Bakkeren G."/>
            <person name="Szabo L."/>
            <person name="Khalil H."/>
            <person name="Joly D."/>
            <person name="Goldberg J."/>
            <person name="Young S."/>
            <person name="Zeng Q."/>
            <person name="Fellers J."/>
        </authorList>
    </citation>
    <scope>NUCLEOTIDE SEQUENCE [LARGE SCALE GENOMIC DNA]</scope>
    <source>
        <strain evidence="1">1-1 BBBD Race 1</strain>
    </source>
</reference>
<evidence type="ECO:0000313" key="2">
    <source>
        <dbReference type="EnsemblFungi" id="PTTG_28209-t43_1-p1"/>
    </source>
</evidence>
<evidence type="ECO:0000313" key="1">
    <source>
        <dbReference type="EMBL" id="OAV90794.1"/>
    </source>
</evidence>
<evidence type="ECO:0000313" key="3">
    <source>
        <dbReference type="Proteomes" id="UP000005240"/>
    </source>
</evidence>
<accession>A0A180GDZ5</accession>
<proteinExistence type="predicted"/>
<protein>
    <submittedName>
        <fullName evidence="1 2">Uncharacterized protein</fullName>
    </submittedName>
</protein>
<name>A0A180GDZ5_PUCT1</name>